<accession>A0A5C8ZMK5</accession>
<keyword evidence="3" id="KW-0201">Cytochrome c-type biogenesis</keyword>
<dbReference type="InterPro" id="IPR036929">
    <property type="entry name" value="DsbDN_sf"/>
</dbReference>
<keyword evidence="2 6" id="KW-0812">Transmembrane</keyword>
<sequence>MRLVLASLLLLVSGFCNAQFGGANNAGDPFAPTAGPDFLPVEEAYQVIIEPDDEGLRLYWQIADTYYLYQHQFRFELQDAAGPVPVTPEFPPAIERHDEYFGDTRVYYTQADIHLQTERRDGTATLTLTSQGCADAGLCYPPRTQRFTVDFDTGTVAELAPATRPAAPSPSADAAPAAGMGTLLMMALLAFFGGSLLNLMPCVFPVLSLKVLSFADANAHERHRQSWLYAAGVVTSFVIVAAVLITLQQGGRAVGWGFQLQSPGFVIALAYLFLVMGLALSGLVELGSGLMNTGSSLAGRKGDSGSFFTGVLAVVVASPCTAPLMGTALGFAITQPAAASLSIFAALGAGMAAPLLLLSYSGLARRLMPRPGPWMETLKQFLAFPLYASAIWLLWVAGRQAGVNTMAAALLGGLFIALALWLWRAVLWRQIAAAGCVAIAIALAAIPGDATPTGQHLTAEGTQAWSPRALADLRASGQSVFVDVTADWCITCIANERAVLDTEEVRAAFNAGDIAYMVADWTNYDPEIAEFLRQHGRNGIPFYILYPSDPAASPVILPQILTRGTVLEAISGISSTKSAVADAM</sequence>
<dbReference type="GO" id="GO:0017004">
    <property type="term" value="P:cytochrome complex assembly"/>
    <property type="evidence" value="ECO:0007669"/>
    <property type="project" value="UniProtKB-KW"/>
</dbReference>
<feature type="transmembrane region" description="Helical" evidence="6">
    <location>
        <begin position="183"/>
        <end position="207"/>
    </location>
</feature>
<feature type="signal peptide" evidence="7">
    <location>
        <begin position="1"/>
        <end position="18"/>
    </location>
</feature>
<feature type="chain" id="PRO_5022755640" evidence="7">
    <location>
        <begin position="19"/>
        <end position="584"/>
    </location>
</feature>
<feature type="domain" description="Cytochrome C biogenesis protein transmembrane" evidence="8">
    <location>
        <begin position="185"/>
        <end position="394"/>
    </location>
</feature>
<protein>
    <submittedName>
        <fullName evidence="10">Protein-disulfide reductase DsbD</fullName>
    </submittedName>
</protein>
<reference evidence="10 11" key="1">
    <citation type="submission" date="2019-08" db="EMBL/GenBank/DDBJ databases">
        <title>Parahaliea maris sp. nov., isolated from the surface seawater.</title>
        <authorList>
            <person name="Liu Y."/>
        </authorList>
    </citation>
    <scope>NUCLEOTIDE SEQUENCE [LARGE SCALE GENOMIC DNA]</scope>
    <source>
        <strain evidence="10 11">HSLHS9</strain>
    </source>
</reference>
<feature type="transmembrane region" description="Helical" evidence="6">
    <location>
        <begin position="227"/>
        <end position="245"/>
    </location>
</feature>
<evidence type="ECO:0000256" key="4">
    <source>
        <dbReference type="ARBA" id="ARBA00022989"/>
    </source>
</evidence>
<feature type="transmembrane region" description="Helical" evidence="6">
    <location>
        <begin position="430"/>
        <end position="448"/>
    </location>
</feature>
<gene>
    <name evidence="10" type="ORF">FV139_20730</name>
</gene>
<dbReference type="GO" id="GO:0045454">
    <property type="term" value="P:cell redox homeostasis"/>
    <property type="evidence" value="ECO:0007669"/>
    <property type="project" value="TreeGrafter"/>
</dbReference>
<dbReference type="PANTHER" id="PTHR32234">
    <property type="entry name" value="THIOL:DISULFIDE INTERCHANGE PROTEIN DSBD"/>
    <property type="match status" value="1"/>
</dbReference>
<dbReference type="InterPro" id="IPR003834">
    <property type="entry name" value="Cyt_c_assmbl_TM_dom"/>
</dbReference>
<dbReference type="CDD" id="cd02953">
    <property type="entry name" value="DsbDgamma"/>
    <property type="match status" value="1"/>
</dbReference>
<feature type="transmembrane region" description="Helical" evidence="6">
    <location>
        <begin position="307"/>
        <end position="333"/>
    </location>
</feature>
<dbReference type="Pfam" id="PF11412">
    <property type="entry name" value="DsbD_N"/>
    <property type="match status" value="1"/>
</dbReference>
<comment type="subcellular location">
    <subcellularLocation>
        <location evidence="1">Membrane</location>
        <topology evidence="1">Multi-pass membrane protein</topology>
    </subcellularLocation>
</comment>
<keyword evidence="5 6" id="KW-0472">Membrane</keyword>
<dbReference type="Pfam" id="PF13899">
    <property type="entry name" value="Thioredoxin_7"/>
    <property type="match status" value="1"/>
</dbReference>
<evidence type="ECO:0000313" key="10">
    <source>
        <dbReference type="EMBL" id="TXS89002.1"/>
    </source>
</evidence>
<dbReference type="InterPro" id="IPR028250">
    <property type="entry name" value="DsbDN"/>
</dbReference>
<evidence type="ECO:0000259" key="8">
    <source>
        <dbReference type="Pfam" id="PF02683"/>
    </source>
</evidence>
<evidence type="ECO:0000256" key="1">
    <source>
        <dbReference type="ARBA" id="ARBA00004141"/>
    </source>
</evidence>
<keyword evidence="4 6" id="KW-1133">Transmembrane helix</keyword>
<feature type="transmembrane region" description="Helical" evidence="6">
    <location>
        <begin position="381"/>
        <end position="397"/>
    </location>
</feature>
<evidence type="ECO:0000313" key="11">
    <source>
        <dbReference type="Proteomes" id="UP000321039"/>
    </source>
</evidence>
<dbReference type="RefSeq" id="WP_148070404.1">
    <property type="nucleotide sequence ID" value="NZ_VRZA01000013.1"/>
</dbReference>
<feature type="transmembrane region" description="Helical" evidence="6">
    <location>
        <begin position="265"/>
        <end position="286"/>
    </location>
</feature>
<keyword evidence="7" id="KW-0732">Signal</keyword>
<dbReference type="Pfam" id="PF02683">
    <property type="entry name" value="DsbD_TM"/>
    <property type="match status" value="1"/>
</dbReference>
<feature type="transmembrane region" description="Helical" evidence="6">
    <location>
        <begin position="339"/>
        <end position="360"/>
    </location>
</feature>
<proteinExistence type="predicted"/>
<dbReference type="SUPFAM" id="SSF52833">
    <property type="entry name" value="Thioredoxin-like"/>
    <property type="match status" value="1"/>
</dbReference>
<evidence type="ECO:0000256" key="5">
    <source>
        <dbReference type="ARBA" id="ARBA00023136"/>
    </source>
</evidence>
<dbReference type="AlphaFoldDB" id="A0A5C8ZMK5"/>
<evidence type="ECO:0000256" key="7">
    <source>
        <dbReference type="SAM" id="SignalP"/>
    </source>
</evidence>
<evidence type="ECO:0000256" key="2">
    <source>
        <dbReference type="ARBA" id="ARBA00022692"/>
    </source>
</evidence>
<dbReference type="SUPFAM" id="SSF74863">
    <property type="entry name" value="Thiol:disulfide interchange protein DsbD, N-terminal domain (DsbD-alpha)"/>
    <property type="match status" value="1"/>
</dbReference>
<dbReference type="Gene3D" id="2.60.40.1250">
    <property type="entry name" value="Thiol:disulfide interchange protein DsbD, N-terminal domain"/>
    <property type="match status" value="1"/>
</dbReference>
<dbReference type="InterPro" id="IPR035671">
    <property type="entry name" value="DsbD_gamma"/>
</dbReference>
<dbReference type="Gene3D" id="3.40.30.10">
    <property type="entry name" value="Glutaredoxin"/>
    <property type="match status" value="1"/>
</dbReference>
<keyword evidence="11" id="KW-1185">Reference proteome</keyword>
<dbReference type="Proteomes" id="UP000321039">
    <property type="component" value="Unassembled WGS sequence"/>
</dbReference>
<dbReference type="EMBL" id="VRZA01000013">
    <property type="protein sequence ID" value="TXS89002.1"/>
    <property type="molecule type" value="Genomic_DNA"/>
</dbReference>
<name>A0A5C8ZMK5_9GAMM</name>
<feature type="transmembrane region" description="Helical" evidence="6">
    <location>
        <begin position="403"/>
        <end position="423"/>
    </location>
</feature>
<evidence type="ECO:0000256" key="3">
    <source>
        <dbReference type="ARBA" id="ARBA00022748"/>
    </source>
</evidence>
<comment type="caution">
    <text evidence="10">The sequence shown here is derived from an EMBL/GenBank/DDBJ whole genome shotgun (WGS) entry which is preliminary data.</text>
</comment>
<dbReference type="PANTHER" id="PTHR32234:SF3">
    <property type="entry name" value="SUPPRESSION OF COPPER SENSITIVITY PROTEIN"/>
    <property type="match status" value="1"/>
</dbReference>
<dbReference type="GO" id="GO:0016020">
    <property type="term" value="C:membrane"/>
    <property type="evidence" value="ECO:0007669"/>
    <property type="project" value="UniProtKB-SubCell"/>
</dbReference>
<feature type="domain" description="Thiol:disulfide interchange protein DsbD N-terminal" evidence="9">
    <location>
        <begin position="37"/>
        <end position="149"/>
    </location>
</feature>
<evidence type="ECO:0000259" key="9">
    <source>
        <dbReference type="Pfam" id="PF11412"/>
    </source>
</evidence>
<dbReference type="GO" id="GO:0015035">
    <property type="term" value="F:protein-disulfide reductase activity"/>
    <property type="evidence" value="ECO:0007669"/>
    <property type="project" value="TreeGrafter"/>
</dbReference>
<evidence type="ECO:0000256" key="6">
    <source>
        <dbReference type="SAM" id="Phobius"/>
    </source>
</evidence>
<organism evidence="10 11">
    <name type="scientific">Parahaliea maris</name>
    <dbReference type="NCBI Taxonomy" id="2716870"/>
    <lineage>
        <taxon>Bacteria</taxon>
        <taxon>Pseudomonadati</taxon>
        <taxon>Pseudomonadota</taxon>
        <taxon>Gammaproteobacteria</taxon>
        <taxon>Cellvibrionales</taxon>
        <taxon>Halieaceae</taxon>
        <taxon>Parahaliea</taxon>
    </lineage>
</organism>
<dbReference type="InterPro" id="IPR036249">
    <property type="entry name" value="Thioredoxin-like_sf"/>
</dbReference>